<evidence type="ECO:0000313" key="2">
    <source>
        <dbReference type="Proteomes" id="UP001150603"/>
    </source>
</evidence>
<comment type="caution">
    <text evidence="1">The sequence shown here is derived from an EMBL/GenBank/DDBJ whole genome shotgun (WGS) entry which is preliminary data.</text>
</comment>
<accession>A0ACC1IYJ6</accession>
<keyword evidence="2" id="KW-1185">Reference proteome</keyword>
<organism evidence="1 2">
    <name type="scientific">Linderina macrospora</name>
    <dbReference type="NCBI Taxonomy" id="4868"/>
    <lineage>
        <taxon>Eukaryota</taxon>
        <taxon>Fungi</taxon>
        <taxon>Fungi incertae sedis</taxon>
        <taxon>Zoopagomycota</taxon>
        <taxon>Kickxellomycotina</taxon>
        <taxon>Kickxellomycetes</taxon>
        <taxon>Kickxellales</taxon>
        <taxon>Kickxellaceae</taxon>
        <taxon>Linderina</taxon>
    </lineage>
</organism>
<reference evidence="1" key="1">
    <citation type="submission" date="2022-07" db="EMBL/GenBank/DDBJ databases">
        <title>Phylogenomic reconstructions and comparative analyses of Kickxellomycotina fungi.</title>
        <authorList>
            <person name="Reynolds N.K."/>
            <person name="Stajich J.E."/>
            <person name="Barry K."/>
            <person name="Grigoriev I.V."/>
            <person name="Crous P."/>
            <person name="Smith M.E."/>
        </authorList>
    </citation>
    <scope>NUCLEOTIDE SEQUENCE</scope>
    <source>
        <strain evidence="1">NRRL 5244</strain>
    </source>
</reference>
<feature type="non-terminal residue" evidence="1">
    <location>
        <position position="306"/>
    </location>
</feature>
<dbReference type="EMBL" id="JANBPW010006437">
    <property type="protein sequence ID" value="KAJ1930096.1"/>
    <property type="molecule type" value="Genomic_DNA"/>
</dbReference>
<evidence type="ECO:0000313" key="1">
    <source>
        <dbReference type="EMBL" id="KAJ1930096.1"/>
    </source>
</evidence>
<protein>
    <submittedName>
        <fullName evidence="1">Uncharacterized protein</fullName>
    </submittedName>
</protein>
<proteinExistence type="predicted"/>
<dbReference type="Proteomes" id="UP001150603">
    <property type="component" value="Unassembled WGS sequence"/>
</dbReference>
<name>A0ACC1IYJ6_9FUNG</name>
<gene>
    <name evidence="1" type="ORF">FBU59_006988</name>
</gene>
<sequence>MKMQLELQPMLELREWETDLKSTVQTDIMSDISAALEERLEPPNSGSGKYEMFEKAVLGRVLTDKGSQESLVSSNRCSSIFTESPAEPTEPDTRKSIEDLVTSSFAELNKLDTSFPLGAKPKPQPGRAKRAKKHMSKRYSGSYFSPVETVISMLLFVRFFIPILTAPDTYGIDIELSPAHRRGLLLCAKVLAVLCNGVSFGSKEPCLSPMNGLIREYRPKLRRYLHSISSTSDASATTLSDADGHVSDDECSDNDSFTMDELASQFQAASVGAKVATNEERRKSKISLHRPKADTHELIPPVPAIP</sequence>